<comment type="caution">
    <text evidence="1">The sequence shown here is derived from an EMBL/GenBank/DDBJ whole genome shotgun (WGS) entry which is preliminary data.</text>
</comment>
<reference evidence="1" key="1">
    <citation type="journal article" date="2019" name="Sci. Rep.">
        <title>Draft genome of Tanacetum cinerariifolium, the natural source of mosquito coil.</title>
        <authorList>
            <person name="Yamashiro T."/>
            <person name="Shiraishi A."/>
            <person name="Satake H."/>
            <person name="Nakayama K."/>
        </authorList>
    </citation>
    <scope>NUCLEOTIDE SEQUENCE</scope>
</reference>
<evidence type="ECO:0000313" key="1">
    <source>
        <dbReference type="EMBL" id="GFD02621.1"/>
    </source>
</evidence>
<name>A0A699SZ60_TANCI</name>
<dbReference type="AlphaFoldDB" id="A0A699SZ60"/>
<protein>
    <submittedName>
        <fullName evidence="1">Uncharacterized protein</fullName>
    </submittedName>
</protein>
<accession>A0A699SZ60</accession>
<proteinExistence type="predicted"/>
<feature type="non-terminal residue" evidence="1">
    <location>
        <position position="1"/>
    </location>
</feature>
<organism evidence="1">
    <name type="scientific">Tanacetum cinerariifolium</name>
    <name type="common">Dalmatian daisy</name>
    <name type="synonym">Chrysanthemum cinerariifolium</name>
    <dbReference type="NCBI Taxonomy" id="118510"/>
    <lineage>
        <taxon>Eukaryota</taxon>
        <taxon>Viridiplantae</taxon>
        <taxon>Streptophyta</taxon>
        <taxon>Embryophyta</taxon>
        <taxon>Tracheophyta</taxon>
        <taxon>Spermatophyta</taxon>
        <taxon>Magnoliopsida</taxon>
        <taxon>eudicotyledons</taxon>
        <taxon>Gunneridae</taxon>
        <taxon>Pentapetalae</taxon>
        <taxon>asterids</taxon>
        <taxon>campanulids</taxon>
        <taxon>Asterales</taxon>
        <taxon>Asteraceae</taxon>
        <taxon>Asteroideae</taxon>
        <taxon>Anthemideae</taxon>
        <taxon>Anthemidinae</taxon>
        <taxon>Tanacetum</taxon>
    </lineage>
</organism>
<gene>
    <name evidence="1" type="ORF">Tci_874590</name>
</gene>
<dbReference type="EMBL" id="BKCJ011199253">
    <property type="protein sequence ID" value="GFD02621.1"/>
    <property type="molecule type" value="Genomic_DNA"/>
</dbReference>
<sequence length="103" mass="11432">VTRKVDQFGTMFKELFIRSGRIPVSATKPKAAVSTSVAKPINTARPKEGNGVTTVMTSTGYVWRPRMNAIDQLSKDNRWICTHVDYVDPQGSSTPSFKEQINS</sequence>